<evidence type="ECO:0000256" key="4">
    <source>
        <dbReference type="ARBA" id="ARBA00023065"/>
    </source>
</evidence>
<dbReference type="InterPro" id="IPR020781">
    <property type="entry name" value="ATPase_OSCP/d_CS"/>
</dbReference>
<comment type="function">
    <text evidence="8">This protein is part of the stalk that links CF(0) to CF(1). It either transmits conformational changes from CF(0) to CF(1) or is implicated in proton conduction.</text>
</comment>
<evidence type="ECO:0000256" key="8">
    <source>
        <dbReference type="HAMAP-Rule" id="MF_01416"/>
    </source>
</evidence>
<dbReference type="STRING" id="1122152.GCA_000425905_00115"/>
<comment type="similarity">
    <text evidence="8">Belongs to the ATPase delta chain family.</text>
</comment>
<dbReference type="Gene3D" id="1.10.520.20">
    <property type="entry name" value="N-terminal domain of the delta subunit of the F1F0-ATP synthase"/>
    <property type="match status" value="1"/>
</dbReference>
<dbReference type="GO" id="GO:0045259">
    <property type="term" value="C:proton-transporting ATP synthase complex"/>
    <property type="evidence" value="ECO:0007669"/>
    <property type="project" value="UniProtKB-KW"/>
</dbReference>
<dbReference type="Proteomes" id="UP000051931">
    <property type="component" value="Unassembled WGS sequence"/>
</dbReference>
<keyword evidence="4 8" id="KW-0406">Ion transport</keyword>
<keyword evidence="10" id="KW-1185">Reference proteome</keyword>
<dbReference type="NCBIfam" id="TIGR01145">
    <property type="entry name" value="ATP_synt_delta"/>
    <property type="match status" value="1"/>
</dbReference>
<evidence type="ECO:0000256" key="1">
    <source>
        <dbReference type="ARBA" id="ARBA00004370"/>
    </source>
</evidence>
<name>A0A0R1S2Y4_9LACO</name>
<dbReference type="AlphaFoldDB" id="A0A0R1S2Y4"/>
<reference evidence="9 10" key="1">
    <citation type="journal article" date="2015" name="Genome Announc.">
        <title>Expanding the biotechnology potential of lactobacilli through comparative genomics of 213 strains and associated genera.</title>
        <authorList>
            <person name="Sun Z."/>
            <person name="Harris H.M."/>
            <person name="McCann A."/>
            <person name="Guo C."/>
            <person name="Argimon S."/>
            <person name="Zhang W."/>
            <person name="Yang X."/>
            <person name="Jeffery I.B."/>
            <person name="Cooney J.C."/>
            <person name="Kagawa T.F."/>
            <person name="Liu W."/>
            <person name="Song Y."/>
            <person name="Salvetti E."/>
            <person name="Wrobel A."/>
            <person name="Rasinkangas P."/>
            <person name="Parkhill J."/>
            <person name="Rea M.C."/>
            <person name="O'Sullivan O."/>
            <person name="Ritari J."/>
            <person name="Douillard F.P."/>
            <person name="Paul Ross R."/>
            <person name="Yang R."/>
            <person name="Briner A.E."/>
            <person name="Felis G.E."/>
            <person name="de Vos W.M."/>
            <person name="Barrangou R."/>
            <person name="Klaenhammer T.R."/>
            <person name="Caufield P.W."/>
            <person name="Cui Y."/>
            <person name="Zhang H."/>
            <person name="O'Toole P.W."/>
        </authorList>
    </citation>
    <scope>NUCLEOTIDE SEQUENCE [LARGE SCALE GENOMIC DNA]</scope>
    <source>
        <strain evidence="9 10">DSM 15354</strain>
    </source>
</reference>
<keyword evidence="3 8" id="KW-0375">Hydrogen ion transport</keyword>
<dbReference type="RefSeq" id="WP_027825420.1">
    <property type="nucleotide sequence ID" value="NZ_AZFB01000003.1"/>
</dbReference>
<evidence type="ECO:0000313" key="9">
    <source>
        <dbReference type="EMBL" id="KRL63439.1"/>
    </source>
</evidence>
<evidence type="ECO:0000256" key="2">
    <source>
        <dbReference type="ARBA" id="ARBA00022448"/>
    </source>
</evidence>
<protein>
    <recommendedName>
        <fullName evidence="8">ATP synthase subunit delta</fullName>
    </recommendedName>
    <alternativeName>
        <fullName evidence="8">ATP synthase F(1) sector subunit delta</fullName>
    </alternativeName>
    <alternativeName>
        <fullName evidence="8">F-type ATPase subunit delta</fullName>
        <shortName evidence="8">F-ATPase subunit delta</shortName>
    </alternativeName>
</protein>
<keyword evidence="6 8" id="KW-0139">CF(1)</keyword>
<comment type="caution">
    <text evidence="9">The sequence shown here is derived from an EMBL/GenBank/DDBJ whole genome shotgun (WGS) entry which is preliminary data.</text>
</comment>
<gene>
    <name evidence="8" type="primary">atpH</name>
    <name evidence="9" type="ORF">FC23_GL000680</name>
</gene>
<dbReference type="eggNOG" id="COG0712">
    <property type="taxonomic scope" value="Bacteria"/>
</dbReference>
<evidence type="ECO:0000256" key="7">
    <source>
        <dbReference type="ARBA" id="ARBA00023310"/>
    </source>
</evidence>
<keyword evidence="5 8" id="KW-0472">Membrane</keyword>
<proteinExistence type="inferred from homology"/>
<evidence type="ECO:0000256" key="5">
    <source>
        <dbReference type="ARBA" id="ARBA00023136"/>
    </source>
</evidence>
<evidence type="ECO:0000256" key="6">
    <source>
        <dbReference type="ARBA" id="ARBA00023196"/>
    </source>
</evidence>
<dbReference type="GO" id="GO:0005886">
    <property type="term" value="C:plasma membrane"/>
    <property type="evidence" value="ECO:0007669"/>
    <property type="project" value="UniProtKB-SubCell"/>
</dbReference>
<comment type="subcellular location">
    <subcellularLocation>
        <location evidence="8">Cell membrane</location>
        <topology evidence="8">Peripheral membrane protein</topology>
    </subcellularLocation>
    <subcellularLocation>
        <location evidence="1">Membrane</location>
    </subcellularLocation>
</comment>
<sequence length="182" mass="20402">MALSREEIGARYGAALYGFGQDTNTLEQIHDEMDVLKTALADNPRLVDVFTDPVYSATEKSELLAKISADFCAQVQEFLKLLLEYNRFNVLPEIVEQFNVYYNRSKNIAYGIATSAVALDDEQLNRLSEAYASKHGLKKLYLTNEVDSSLIGGVILQVEDYVIDGSVKTKLKKIRAQLIDNI</sequence>
<dbReference type="SUPFAM" id="SSF47928">
    <property type="entry name" value="N-terminal domain of the delta subunit of the F1F0-ATP synthase"/>
    <property type="match status" value="1"/>
</dbReference>
<dbReference type="EMBL" id="AZFB01000003">
    <property type="protein sequence ID" value="KRL63439.1"/>
    <property type="molecule type" value="Genomic_DNA"/>
</dbReference>
<dbReference type="PANTHER" id="PTHR11910">
    <property type="entry name" value="ATP SYNTHASE DELTA CHAIN"/>
    <property type="match status" value="1"/>
</dbReference>
<dbReference type="InterPro" id="IPR000711">
    <property type="entry name" value="ATPase_OSCP/dsu"/>
</dbReference>
<keyword evidence="8" id="KW-1003">Cell membrane</keyword>
<keyword evidence="7 8" id="KW-0066">ATP synthesis</keyword>
<dbReference type="PRINTS" id="PR00125">
    <property type="entry name" value="ATPASEDELTA"/>
</dbReference>
<dbReference type="PROSITE" id="PS00389">
    <property type="entry name" value="ATPASE_DELTA"/>
    <property type="match status" value="1"/>
</dbReference>
<accession>A0A0R1S2Y4</accession>
<dbReference type="PATRIC" id="fig|1122152.4.peg.692"/>
<dbReference type="HAMAP" id="MF_01416">
    <property type="entry name" value="ATP_synth_delta_bact"/>
    <property type="match status" value="1"/>
</dbReference>
<comment type="function">
    <text evidence="8">F(1)F(0) ATP synthase produces ATP from ADP in the presence of a proton or sodium gradient. F-type ATPases consist of two structural domains, F(1) containing the extramembraneous catalytic core and F(0) containing the membrane proton channel, linked together by a central stalk and a peripheral stalk. During catalysis, ATP synthesis in the catalytic domain of F(1) is coupled via a rotary mechanism of the central stalk subunits to proton translocation.</text>
</comment>
<dbReference type="InterPro" id="IPR026015">
    <property type="entry name" value="ATP_synth_OSCP/delta_N_sf"/>
</dbReference>
<dbReference type="Pfam" id="PF00213">
    <property type="entry name" value="OSCP"/>
    <property type="match status" value="1"/>
</dbReference>
<evidence type="ECO:0000313" key="10">
    <source>
        <dbReference type="Proteomes" id="UP000051931"/>
    </source>
</evidence>
<dbReference type="GO" id="GO:0046933">
    <property type="term" value="F:proton-transporting ATP synthase activity, rotational mechanism"/>
    <property type="evidence" value="ECO:0007669"/>
    <property type="project" value="UniProtKB-UniRule"/>
</dbReference>
<keyword evidence="2 8" id="KW-0813">Transport</keyword>
<evidence type="ECO:0000256" key="3">
    <source>
        <dbReference type="ARBA" id="ARBA00022781"/>
    </source>
</evidence>
<dbReference type="OrthoDB" id="9786633at2"/>
<organism evidence="9 10">
    <name type="scientific">Lactobacillus psittaci DSM 15354</name>
    <dbReference type="NCBI Taxonomy" id="1122152"/>
    <lineage>
        <taxon>Bacteria</taxon>
        <taxon>Bacillati</taxon>
        <taxon>Bacillota</taxon>
        <taxon>Bacilli</taxon>
        <taxon>Lactobacillales</taxon>
        <taxon>Lactobacillaceae</taxon>
        <taxon>Lactobacillus</taxon>
    </lineage>
</organism>